<dbReference type="OrthoDB" id="7686359at2"/>
<keyword evidence="3" id="KW-0547">Nucleotide-binding</keyword>
<dbReference type="AlphaFoldDB" id="A0A211ZN24"/>
<evidence type="ECO:0000256" key="1">
    <source>
        <dbReference type="ARBA" id="ARBA00005715"/>
    </source>
</evidence>
<dbReference type="Gene3D" id="3.40.980.20">
    <property type="entry name" value="Four-carbon acid sugar kinase, nucleotide binding domain"/>
    <property type="match status" value="1"/>
</dbReference>
<dbReference type="Pfam" id="PF17042">
    <property type="entry name" value="NBD_C"/>
    <property type="match status" value="1"/>
</dbReference>
<evidence type="ECO:0000256" key="5">
    <source>
        <dbReference type="ARBA" id="ARBA00022840"/>
    </source>
</evidence>
<accession>A0A211ZN24</accession>
<keyword evidence="6" id="KW-0119">Carbohydrate metabolism</keyword>
<sequence>MTGTDRGLSDDPGAASAPRLGWYADDFTGATDTLATLSRAGLRTLLFLAIPTSDRLAAAGRLDALGIAGASRTLAPGAMAVELDPVGRFFSALGVPVLHYKCCSTFDSAPDIGSIGAAVRALRPHFSNPFLPIVGGQPNIGRYCVFSTLFAAAGTGGDVHRLDRHPTMPVHPVTPMREADLRRHLEAQGMPLVAGLHDPAYDLSPAALDQIVDRLIGQGSSAVLLDVGHEAHLAAAGRLIWARAQRAPLIAVGASSVAQALTMHWSAETGSPERSLPVEPVGHAVGPVFVMAGSLSPVTRRQIEASSSFERLQVDGGRLVGDPAYMPALVDTVAARLRAGRHVMAWTAPLDASAAEIVGPSKVAGATAAFVASVLRAVALRRLGIAGGDTSSRVVQALGFWGLSHRAILAPGVALCRGHANDPRLDGMQIMLKGGQMGQPDIFERLLRGM</sequence>
<proteinExistence type="inferred from homology"/>
<dbReference type="Proteomes" id="UP000196655">
    <property type="component" value="Unassembled WGS sequence"/>
</dbReference>
<comment type="similarity">
    <text evidence="1">Belongs to the four-carbon acid sugar kinase family.</text>
</comment>
<dbReference type="SUPFAM" id="SSF142764">
    <property type="entry name" value="YgbK-like"/>
    <property type="match status" value="1"/>
</dbReference>
<dbReference type="RefSeq" id="WP_088151566.1">
    <property type="nucleotide sequence ID" value="NZ_NHON01000021.1"/>
</dbReference>
<feature type="domain" description="Four-carbon acid sugar kinase nucleotide binding" evidence="8">
    <location>
        <begin position="290"/>
        <end position="443"/>
    </location>
</feature>
<organism evidence="9 10">
    <name type="scientific">Inquilinus limosus</name>
    <dbReference type="NCBI Taxonomy" id="171674"/>
    <lineage>
        <taxon>Bacteria</taxon>
        <taxon>Pseudomonadati</taxon>
        <taxon>Pseudomonadota</taxon>
        <taxon>Alphaproteobacteria</taxon>
        <taxon>Rhodospirillales</taxon>
        <taxon>Rhodospirillaceae</taxon>
        <taxon>Inquilinus</taxon>
    </lineage>
</organism>
<evidence type="ECO:0000256" key="2">
    <source>
        <dbReference type="ARBA" id="ARBA00022679"/>
    </source>
</evidence>
<dbReference type="GO" id="GO:0016301">
    <property type="term" value="F:kinase activity"/>
    <property type="evidence" value="ECO:0007669"/>
    <property type="project" value="UniProtKB-KW"/>
</dbReference>
<evidence type="ECO:0000259" key="8">
    <source>
        <dbReference type="Pfam" id="PF17042"/>
    </source>
</evidence>
<dbReference type="InterPro" id="IPR031475">
    <property type="entry name" value="NBD_C"/>
</dbReference>
<keyword evidence="2" id="KW-0808">Transferase</keyword>
<keyword evidence="5" id="KW-0067">ATP-binding</keyword>
<name>A0A211ZN24_9PROT</name>
<dbReference type="EMBL" id="NHON01000021">
    <property type="protein sequence ID" value="OWJ66675.1"/>
    <property type="molecule type" value="Genomic_DNA"/>
</dbReference>
<evidence type="ECO:0000256" key="4">
    <source>
        <dbReference type="ARBA" id="ARBA00022777"/>
    </source>
</evidence>
<dbReference type="Gene3D" id="3.40.50.10840">
    <property type="entry name" value="Putative sugar-binding, N-terminal domain"/>
    <property type="match status" value="1"/>
</dbReference>
<reference evidence="10" key="1">
    <citation type="submission" date="2017-05" db="EMBL/GenBank/DDBJ databases">
        <authorList>
            <person name="Macchi M."/>
            <person name="Festa S."/>
            <person name="Coppotelli B.M."/>
            <person name="Morelli I.S."/>
        </authorList>
    </citation>
    <scope>NUCLEOTIDE SEQUENCE [LARGE SCALE GENOMIC DNA]</scope>
    <source>
        <strain evidence="10">I</strain>
    </source>
</reference>
<evidence type="ECO:0000259" key="7">
    <source>
        <dbReference type="Pfam" id="PF07005"/>
    </source>
</evidence>
<feature type="domain" description="Four-carbon acid sugar kinase N-terminal" evidence="7">
    <location>
        <begin position="20"/>
        <end position="261"/>
    </location>
</feature>
<dbReference type="InterPro" id="IPR037051">
    <property type="entry name" value="4-carb_acid_sugar_kinase_N_sf"/>
</dbReference>
<gene>
    <name evidence="9" type="ORF">BWR60_13570</name>
</gene>
<evidence type="ECO:0000313" key="9">
    <source>
        <dbReference type="EMBL" id="OWJ66675.1"/>
    </source>
</evidence>
<protein>
    <recommendedName>
        <fullName evidence="11">Type III effector</fullName>
    </recommendedName>
</protein>
<dbReference type="InterPro" id="IPR042213">
    <property type="entry name" value="NBD_C_sf"/>
</dbReference>
<evidence type="ECO:0000256" key="6">
    <source>
        <dbReference type="ARBA" id="ARBA00023277"/>
    </source>
</evidence>
<dbReference type="GO" id="GO:0005524">
    <property type="term" value="F:ATP binding"/>
    <property type="evidence" value="ECO:0007669"/>
    <property type="project" value="UniProtKB-KW"/>
</dbReference>
<dbReference type="Pfam" id="PF07005">
    <property type="entry name" value="SBD_N"/>
    <property type="match status" value="1"/>
</dbReference>
<dbReference type="InterPro" id="IPR010737">
    <property type="entry name" value="4-carb_acid_sugar_kinase_N"/>
</dbReference>
<comment type="caution">
    <text evidence="9">The sequence shown here is derived from an EMBL/GenBank/DDBJ whole genome shotgun (WGS) entry which is preliminary data.</text>
</comment>
<keyword evidence="4" id="KW-0418">Kinase</keyword>
<evidence type="ECO:0008006" key="11">
    <source>
        <dbReference type="Google" id="ProtNLM"/>
    </source>
</evidence>
<evidence type="ECO:0000256" key="3">
    <source>
        <dbReference type="ARBA" id="ARBA00022741"/>
    </source>
</evidence>
<keyword evidence="10" id="KW-1185">Reference proteome</keyword>
<evidence type="ECO:0000313" key="10">
    <source>
        <dbReference type="Proteomes" id="UP000196655"/>
    </source>
</evidence>